<dbReference type="RefSeq" id="WP_156014804.1">
    <property type="nucleotide sequence ID" value="NZ_CP045484.1"/>
</dbReference>
<gene>
    <name evidence="2" type="ORF">D1869_09015</name>
    <name evidence="1" type="ORF">HNQ62_002974</name>
</gene>
<organism evidence="2 3">
    <name type="scientific">Sulfurisphaera ohwakuensis</name>
    <dbReference type="NCBI Taxonomy" id="69656"/>
    <lineage>
        <taxon>Archaea</taxon>
        <taxon>Thermoproteota</taxon>
        <taxon>Thermoprotei</taxon>
        <taxon>Sulfolobales</taxon>
        <taxon>Sulfolobaceae</taxon>
        <taxon>Sulfurisphaera</taxon>
    </lineage>
</organism>
<dbReference type="EMBL" id="JACHFY010000051">
    <property type="protein sequence ID" value="MBB5255199.1"/>
    <property type="molecule type" value="Genomic_DNA"/>
</dbReference>
<proteinExistence type="predicted"/>
<dbReference type="Proteomes" id="UP000582213">
    <property type="component" value="Unassembled WGS sequence"/>
</dbReference>
<dbReference type="KEGG" id="soh:D1869_09015"/>
<dbReference type="AlphaFoldDB" id="A0A650CI14"/>
<reference evidence="2 3" key="1">
    <citation type="submission" date="2019-10" db="EMBL/GenBank/DDBJ databases">
        <title>Genome Sequences from Six Type Strain Members of the Archaeal Family Sulfolobaceae: Acidianus ambivalens, Acidianus infernus, Metallosphaera prunae, Stygiolobus azoricus, Sulfolobus metallicus, and Sulfurisphaera ohwakuensis.</title>
        <authorList>
            <person name="Counts J.A."/>
            <person name="Kelly R.M."/>
        </authorList>
    </citation>
    <scope>NUCLEOTIDE SEQUENCE [LARGE SCALE GENOMIC DNA]</scope>
    <source>
        <strain evidence="2 3">TA-1</strain>
    </source>
</reference>
<protein>
    <submittedName>
        <fullName evidence="2">Uncharacterized protein</fullName>
    </submittedName>
</protein>
<dbReference type="EMBL" id="CP045484">
    <property type="protein sequence ID" value="QGR17315.1"/>
    <property type="molecule type" value="Genomic_DNA"/>
</dbReference>
<keyword evidence="3" id="KW-1185">Reference proteome</keyword>
<dbReference type="OrthoDB" id="379324at2157"/>
<name>A0A650CI14_SULOH</name>
<evidence type="ECO:0000313" key="4">
    <source>
        <dbReference type="Proteomes" id="UP000582213"/>
    </source>
</evidence>
<sequence>MNSWKTISVILIAVALILGGVTAYNVYNVYFVNHNSNNPLYVFTSVSTPTYKQDPVIGNYSFIIGSGTTFTNLGNKTLVVSYVYINLTKIKIGDSF</sequence>
<reference evidence="1 4" key="2">
    <citation type="submission" date="2020-08" db="EMBL/GenBank/DDBJ databases">
        <title>Genomic Encyclopedia of Type Strains, Phase IV (KMG-IV): sequencing the most valuable type-strain genomes for metagenomic binning, comparative biology and taxonomic classification.</title>
        <authorList>
            <person name="Goeker M."/>
        </authorList>
    </citation>
    <scope>NUCLEOTIDE SEQUENCE [LARGE SCALE GENOMIC DNA]</scope>
    <source>
        <strain evidence="1 4">DSM 12421</strain>
    </source>
</reference>
<evidence type="ECO:0000313" key="1">
    <source>
        <dbReference type="EMBL" id="MBB5255199.1"/>
    </source>
</evidence>
<accession>A0A650CI14</accession>
<evidence type="ECO:0000313" key="2">
    <source>
        <dbReference type="EMBL" id="QGR17315.1"/>
    </source>
</evidence>
<dbReference type="GeneID" id="42801381"/>
<evidence type="ECO:0000313" key="3">
    <source>
        <dbReference type="Proteomes" id="UP000427373"/>
    </source>
</evidence>
<dbReference type="Proteomes" id="UP000427373">
    <property type="component" value="Chromosome"/>
</dbReference>